<dbReference type="eggNOG" id="COG1887">
    <property type="taxonomic scope" value="Bacteria"/>
</dbReference>
<gene>
    <name evidence="1" type="ordered locus">RLO149_c038010</name>
</gene>
<evidence type="ECO:0000313" key="2">
    <source>
        <dbReference type="Proteomes" id="UP000001353"/>
    </source>
</evidence>
<dbReference type="AlphaFoldDB" id="F7ZCV3"/>
<reference evidence="1 2" key="1">
    <citation type="journal article" date="2011" name="BMC Genomics">
        <title>Comparative genome analysis and genome-guided physiological analysis of Roseobacter litoralis.</title>
        <authorList>
            <person name="Kalhoefer D."/>
            <person name="Thole S."/>
            <person name="Voget S."/>
            <person name="Lehmann R."/>
            <person name="Liesegang H."/>
            <person name="Wollher A."/>
            <person name="Daniel R."/>
            <person name="Simon M."/>
            <person name="Brinkhoff T."/>
        </authorList>
    </citation>
    <scope>NUCLEOTIDE SEQUENCE [LARGE SCALE GENOMIC DNA]</scope>
    <source>
        <strain evidence="2">ATCC 49566 / DSM 6996 / JCM 21268 / NBRC 15278 / OCh 149</strain>
    </source>
</reference>
<keyword evidence="2" id="KW-1185">Reference proteome</keyword>
<protein>
    <submittedName>
        <fullName evidence="1">Uncharacterized protein</fullName>
    </submittedName>
</protein>
<proteinExistence type="predicted"/>
<organism evidence="1 2">
    <name type="scientific">Roseobacter litoralis (strain ATCC 49566 / DSM 6996 / JCM 21268 / NBRC 15278 / OCh 149)</name>
    <dbReference type="NCBI Taxonomy" id="391595"/>
    <lineage>
        <taxon>Bacteria</taxon>
        <taxon>Pseudomonadati</taxon>
        <taxon>Pseudomonadota</taxon>
        <taxon>Alphaproteobacteria</taxon>
        <taxon>Rhodobacterales</taxon>
        <taxon>Roseobacteraceae</taxon>
        <taxon>Roseobacter</taxon>
    </lineage>
</organism>
<dbReference type="STRING" id="391595.RLO149_c038010"/>
<evidence type="ECO:0000313" key="1">
    <source>
        <dbReference type="EMBL" id="AEI95714.1"/>
    </source>
</evidence>
<accession>F7ZCV3</accession>
<sequence>MGPNINARRKPKRFPAGTLSRIMCYLALRRSESSQQAGKVDKALEIVTRALGRDRENPRLRNEQARLKFALMQTRRTSSRLEHIQRAQTIDITSLCQCFWDAEKELSLLELKIEGVFAWPLVRMNVFYDAAQRLGLYDAPHPNLKRQREQPTTDPLTAAALERCAKVAGDNAVSARQQFDKTIAVIMNARKLKGEDTYTKALRGEAGAQALLLDSHSGADVMAGAIDFDALLTEFKRYRINSLDLVIEANALETLDNLREFFERRLGLEIGDLSTALRRNGAVPF</sequence>
<name>F7ZCV3_ROSLO</name>
<dbReference type="Proteomes" id="UP000001353">
    <property type="component" value="Chromosome"/>
</dbReference>
<dbReference type="HOGENOM" id="CLU_976214_0_0_5"/>
<dbReference type="EMBL" id="CP002623">
    <property type="protein sequence ID" value="AEI95714.1"/>
    <property type="molecule type" value="Genomic_DNA"/>
</dbReference>
<dbReference type="KEGG" id="rli:RLO149_c038010"/>